<reference evidence="1" key="1">
    <citation type="submission" date="2013-01" db="EMBL/GenBank/DDBJ databases">
        <title>Genome assembly of Mariniradius saccharolyticus AK6.</title>
        <authorList>
            <person name="Vaidya B."/>
            <person name="Khatri I."/>
            <person name="Tanuku N.R.S."/>
            <person name="Subramanian S."/>
            <person name="Pinnaka A."/>
        </authorList>
    </citation>
    <scope>NUCLEOTIDE SEQUENCE [LARGE SCALE GENOMIC DNA]</scope>
    <source>
        <strain evidence="1">AK6</strain>
    </source>
</reference>
<gene>
    <name evidence="1" type="ORF">C943_03145</name>
</gene>
<evidence type="ECO:0000313" key="2">
    <source>
        <dbReference type="Proteomes" id="UP000010953"/>
    </source>
</evidence>
<evidence type="ECO:0000313" key="1">
    <source>
        <dbReference type="EMBL" id="EMS34824.1"/>
    </source>
</evidence>
<dbReference type="PROSITE" id="PS51257">
    <property type="entry name" value="PROKAR_LIPOPROTEIN"/>
    <property type="match status" value="1"/>
</dbReference>
<comment type="caution">
    <text evidence="1">The sequence shown here is derived from an EMBL/GenBank/DDBJ whole genome shotgun (WGS) entry which is preliminary data.</text>
</comment>
<dbReference type="RefSeq" id="WP_008623827.1">
    <property type="nucleotide sequence ID" value="NZ_AMZY02000004.1"/>
</dbReference>
<dbReference type="EMBL" id="AMZY02000004">
    <property type="protein sequence ID" value="EMS34824.1"/>
    <property type="molecule type" value="Genomic_DNA"/>
</dbReference>
<evidence type="ECO:0008006" key="3">
    <source>
        <dbReference type="Google" id="ProtNLM"/>
    </source>
</evidence>
<proteinExistence type="predicted"/>
<protein>
    <recommendedName>
        <fullName evidence="3">Lipoprotein</fullName>
    </recommendedName>
</protein>
<accession>M7XJ23</accession>
<name>M7XJ23_9BACT</name>
<dbReference type="Proteomes" id="UP000010953">
    <property type="component" value="Unassembled WGS sequence"/>
</dbReference>
<organism evidence="1 2">
    <name type="scientific">Mariniradius saccharolyticus AK6</name>
    <dbReference type="NCBI Taxonomy" id="1239962"/>
    <lineage>
        <taxon>Bacteria</taxon>
        <taxon>Pseudomonadati</taxon>
        <taxon>Bacteroidota</taxon>
        <taxon>Cytophagia</taxon>
        <taxon>Cytophagales</taxon>
        <taxon>Cyclobacteriaceae</taxon>
        <taxon>Mariniradius</taxon>
    </lineage>
</organism>
<sequence>MKRGWILMCIFLCSCEGLFDGDRVPANVYKRKTIQEIKSGPAYIGVWSYVDTYGNLRHRFYLELLLGNATETLMPADDVLICELLSTLIVNPSWTDSPCVLGYHDKFLAFGNIGGSYRMHVEIDGEIKERHPDDPIDWKAFAPSSIRKGNFCTNQWQPFNGTPPLASTIWRWVGFVSDGGRIYSRPACEDQEVRLTFEDELLSASEFAFIPHPEAKRTRMTSKVWQSNGLWADVYIPIDNSRLRIDSALFHPPKSPGPVIPINSFEGVTWEMKHKFDSLNLLLKPNDTVYYRIDFGTLVLTNPRRGLSALFDVR</sequence>
<dbReference type="AlphaFoldDB" id="M7XJ23"/>
<dbReference type="STRING" id="1239962.C943_03145"/>
<dbReference type="InParanoid" id="M7XJ23"/>
<keyword evidence="2" id="KW-1185">Reference proteome</keyword>
<dbReference type="OrthoDB" id="825588at2"/>